<keyword evidence="2" id="KW-1185">Reference proteome</keyword>
<proteinExistence type="predicted"/>
<evidence type="ECO:0000313" key="1">
    <source>
        <dbReference type="EMBL" id="EYC22360.1"/>
    </source>
</evidence>
<organism evidence="1 2">
    <name type="scientific">Ancylostoma ceylanicum</name>
    <dbReference type="NCBI Taxonomy" id="53326"/>
    <lineage>
        <taxon>Eukaryota</taxon>
        <taxon>Metazoa</taxon>
        <taxon>Ecdysozoa</taxon>
        <taxon>Nematoda</taxon>
        <taxon>Chromadorea</taxon>
        <taxon>Rhabditida</taxon>
        <taxon>Rhabditina</taxon>
        <taxon>Rhabditomorpha</taxon>
        <taxon>Strongyloidea</taxon>
        <taxon>Ancylostomatidae</taxon>
        <taxon>Ancylostomatinae</taxon>
        <taxon>Ancylostoma</taxon>
    </lineage>
</organism>
<gene>
    <name evidence="1" type="primary">Acey_s0017.g3302</name>
    <name evidence="1" type="ORF">Y032_0017g3302</name>
</gene>
<comment type="caution">
    <text evidence="1">The sequence shown here is derived from an EMBL/GenBank/DDBJ whole genome shotgun (WGS) entry which is preliminary data.</text>
</comment>
<sequence>MALSRRDRAAQAGILTGTTNYGIFLILEAHTRVGYTTSERKEIGVTRYAKARRKFGLWIRDQRQKLHVVVQIPSRTATTSKYPSLVS</sequence>
<dbReference type="AlphaFoldDB" id="A0A016V4G7"/>
<reference evidence="2" key="1">
    <citation type="journal article" date="2015" name="Nat. Genet.">
        <title>The genome and transcriptome of the zoonotic hookworm Ancylostoma ceylanicum identify infection-specific gene families.</title>
        <authorList>
            <person name="Schwarz E.M."/>
            <person name="Hu Y."/>
            <person name="Antoshechkin I."/>
            <person name="Miller M.M."/>
            <person name="Sternberg P.W."/>
            <person name="Aroian R.V."/>
        </authorList>
    </citation>
    <scope>NUCLEOTIDE SEQUENCE</scope>
    <source>
        <strain evidence="2">HY135</strain>
    </source>
</reference>
<dbReference type="EMBL" id="JARK01001353">
    <property type="protein sequence ID" value="EYC22360.1"/>
    <property type="molecule type" value="Genomic_DNA"/>
</dbReference>
<evidence type="ECO:0000313" key="2">
    <source>
        <dbReference type="Proteomes" id="UP000024635"/>
    </source>
</evidence>
<protein>
    <submittedName>
        <fullName evidence="1">Uncharacterized protein</fullName>
    </submittedName>
</protein>
<dbReference type="OrthoDB" id="18453at2759"/>
<name>A0A016V4G7_9BILA</name>
<accession>A0A016V4G7</accession>
<dbReference type="Proteomes" id="UP000024635">
    <property type="component" value="Unassembled WGS sequence"/>
</dbReference>